<proteinExistence type="predicted"/>
<evidence type="ECO:0000313" key="3">
    <source>
        <dbReference type="EMBL" id="MFD1316023.1"/>
    </source>
</evidence>
<name>A0ABW3Y451_9FLAO</name>
<feature type="transmembrane region" description="Helical" evidence="1">
    <location>
        <begin position="110"/>
        <end position="131"/>
    </location>
</feature>
<dbReference type="EMBL" id="JBHTMY010000003">
    <property type="protein sequence ID" value="MFD1316023.1"/>
    <property type="molecule type" value="Genomic_DNA"/>
</dbReference>
<feature type="domain" description="CAAX prenyl protease 2/Lysostaphin resistance protein A-like" evidence="2">
    <location>
        <begin position="149"/>
        <end position="244"/>
    </location>
</feature>
<organism evidence="3 4">
    <name type="scientific">Namhaeicola litoreus</name>
    <dbReference type="NCBI Taxonomy" id="1052145"/>
    <lineage>
        <taxon>Bacteria</taxon>
        <taxon>Pseudomonadati</taxon>
        <taxon>Bacteroidota</taxon>
        <taxon>Flavobacteriia</taxon>
        <taxon>Flavobacteriales</taxon>
        <taxon>Flavobacteriaceae</taxon>
        <taxon>Namhaeicola</taxon>
    </lineage>
</organism>
<dbReference type="RefSeq" id="WP_377178756.1">
    <property type="nucleotide sequence ID" value="NZ_JBHTMY010000003.1"/>
</dbReference>
<gene>
    <name evidence="3" type="ORF">ACFQ39_10375</name>
</gene>
<feature type="transmembrane region" description="Helical" evidence="1">
    <location>
        <begin position="206"/>
        <end position="227"/>
    </location>
</feature>
<keyword evidence="4" id="KW-1185">Reference proteome</keyword>
<feature type="transmembrane region" description="Helical" evidence="1">
    <location>
        <begin position="21"/>
        <end position="42"/>
    </location>
</feature>
<dbReference type="EC" id="3.4.-.-" evidence="3"/>
<accession>A0ABW3Y451</accession>
<keyword evidence="1" id="KW-1133">Transmembrane helix</keyword>
<reference evidence="4" key="1">
    <citation type="journal article" date="2019" name="Int. J. Syst. Evol. Microbiol.">
        <title>The Global Catalogue of Microorganisms (GCM) 10K type strain sequencing project: providing services to taxonomists for standard genome sequencing and annotation.</title>
        <authorList>
            <consortium name="The Broad Institute Genomics Platform"/>
            <consortium name="The Broad Institute Genome Sequencing Center for Infectious Disease"/>
            <person name="Wu L."/>
            <person name="Ma J."/>
        </authorList>
    </citation>
    <scope>NUCLEOTIDE SEQUENCE [LARGE SCALE GENOMIC DNA]</scope>
    <source>
        <strain evidence="4">CCUG 61485</strain>
    </source>
</reference>
<dbReference type="InterPro" id="IPR003675">
    <property type="entry name" value="Rce1/LyrA-like_dom"/>
</dbReference>
<feature type="transmembrane region" description="Helical" evidence="1">
    <location>
        <begin position="67"/>
        <end position="90"/>
    </location>
</feature>
<keyword evidence="3" id="KW-0378">Hydrolase</keyword>
<dbReference type="GO" id="GO:0016787">
    <property type="term" value="F:hydrolase activity"/>
    <property type="evidence" value="ECO:0007669"/>
    <property type="project" value="UniProtKB-KW"/>
</dbReference>
<evidence type="ECO:0000313" key="4">
    <source>
        <dbReference type="Proteomes" id="UP001597201"/>
    </source>
</evidence>
<feature type="transmembrane region" description="Helical" evidence="1">
    <location>
        <begin position="268"/>
        <end position="289"/>
    </location>
</feature>
<evidence type="ECO:0000259" key="2">
    <source>
        <dbReference type="Pfam" id="PF02517"/>
    </source>
</evidence>
<feature type="transmembrane region" description="Helical" evidence="1">
    <location>
        <begin position="143"/>
        <end position="162"/>
    </location>
</feature>
<comment type="caution">
    <text evidence="3">The sequence shown here is derived from an EMBL/GenBank/DDBJ whole genome shotgun (WGS) entry which is preliminary data.</text>
</comment>
<sequence length="318" mass="36268">MSFIQQAYLGKNDWWRYLLTFFLMLFGWQVIGIIPITVVAYVKAGNLGTFMEAAENAFAGLGINANLYLFLILLMFILGLYFLFLGVKYIHQRAFKTVITSRESIDFNRVIFAFLLWGGISILFFVLGYIAEPELYTWNFRPVPFLILLILSFTLLPFQTSFEEILFRGYAMQGFGLWFKNALMPLILTSVIFGLLHGFNPEVEKLGQIVMVYYIGTGLMFGICTLMDEGTELALGMHAANNIIAAVLVTSDWMVFQTDALWVDTSEPSAGMETFIPVFVVYPLVLVLFSKKYNWTNWKEKLSGPVLPIQIEELDKES</sequence>
<dbReference type="Proteomes" id="UP001597201">
    <property type="component" value="Unassembled WGS sequence"/>
</dbReference>
<protein>
    <submittedName>
        <fullName evidence="3">CPBP family intramembrane glutamic endopeptidase</fullName>
        <ecNumber evidence="3">3.4.-.-</ecNumber>
    </submittedName>
</protein>
<dbReference type="Pfam" id="PF02517">
    <property type="entry name" value="Rce1-like"/>
    <property type="match status" value="1"/>
</dbReference>
<keyword evidence="1" id="KW-0812">Transmembrane</keyword>
<feature type="transmembrane region" description="Helical" evidence="1">
    <location>
        <begin position="182"/>
        <end position="200"/>
    </location>
</feature>
<keyword evidence="1" id="KW-0472">Membrane</keyword>
<feature type="transmembrane region" description="Helical" evidence="1">
    <location>
        <begin position="239"/>
        <end position="256"/>
    </location>
</feature>
<evidence type="ECO:0000256" key="1">
    <source>
        <dbReference type="SAM" id="Phobius"/>
    </source>
</evidence>